<keyword evidence="1" id="KW-0812">Transmembrane</keyword>
<feature type="transmembrane region" description="Helical" evidence="1">
    <location>
        <begin position="174"/>
        <end position="196"/>
    </location>
</feature>
<organism evidence="2 3">
    <name type="scientific">Tissierella carlieri</name>
    <dbReference type="NCBI Taxonomy" id="689904"/>
    <lineage>
        <taxon>Bacteria</taxon>
        <taxon>Bacillati</taxon>
        <taxon>Bacillota</taxon>
        <taxon>Tissierellia</taxon>
        <taxon>Tissierellales</taxon>
        <taxon>Tissierellaceae</taxon>
        <taxon>Tissierella</taxon>
    </lineage>
</organism>
<keyword evidence="3" id="KW-1185">Reference proteome</keyword>
<reference evidence="2 3" key="1">
    <citation type="submission" date="2022-06" db="EMBL/GenBank/DDBJ databases">
        <title>Isolation of gut microbiota from human fecal samples.</title>
        <authorList>
            <person name="Pamer E.G."/>
            <person name="Barat B."/>
            <person name="Waligurski E."/>
            <person name="Medina S."/>
            <person name="Paddock L."/>
            <person name="Mostad J."/>
        </authorList>
    </citation>
    <scope>NUCLEOTIDE SEQUENCE [LARGE SCALE GENOMIC DNA]</scope>
    <source>
        <strain evidence="2 3">DFI.7.95</strain>
    </source>
</reference>
<accession>A0ABT1S6F6</accession>
<evidence type="ECO:0000313" key="2">
    <source>
        <dbReference type="EMBL" id="MCQ4922046.1"/>
    </source>
</evidence>
<feature type="transmembrane region" description="Helical" evidence="1">
    <location>
        <begin position="20"/>
        <end position="39"/>
    </location>
</feature>
<comment type="caution">
    <text evidence="2">The sequence shown here is derived from an EMBL/GenBank/DDBJ whole genome shotgun (WGS) entry which is preliminary data.</text>
</comment>
<feature type="transmembrane region" description="Helical" evidence="1">
    <location>
        <begin position="141"/>
        <end position="162"/>
    </location>
</feature>
<dbReference type="Proteomes" id="UP001524478">
    <property type="component" value="Unassembled WGS sequence"/>
</dbReference>
<sequence>MKNGILVEWKKIRHRKLLKISLITIFLFISLLVLKDIFINIRVRELGIEHWILSIDTVLIFLITSVISGIFYTFMINNEYTERTIINYMPAMVNRNIFIISKVTVWLFCHLLMILIVYLVGYIGSLVIFPTANLFIRFCDFGIHFFKSALLSFLSLALLVPISIFQRASYIPSIVTTLGITAAGISATQLTGRLPFILPWTSAVILSQPVVLPRNLIFLGYIVIIVSSLLFYSLGLIIINRQDI</sequence>
<keyword evidence="1" id="KW-1133">Transmembrane helix</keyword>
<feature type="transmembrane region" description="Helical" evidence="1">
    <location>
        <begin position="51"/>
        <end position="76"/>
    </location>
</feature>
<proteinExistence type="predicted"/>
<dbReference type="RefSeq" id="WP_256310379.1">
    <property type="nucleotide sequence ID" value="NZ_JANGAC010000002.1"/>
</dbReference>
<feature type="transmembrane region" description="Helical" evidence="1">
    <location>
        <begin position="97"/>
        <end position="121"/>
    </location>
</feature>
<name>A0ABT1S6F6_9FIRM</name>
<protein>
    <submittedName>
        <fullName evidence="2">ABC transporter permease</fullName>
    </submittedName>
</protein>
<keyword evidence="1" id="KW-0472">Membrane</keyword>
<feature type="transmembrane region" description="Helical" evidence="1">
    <location>
        <begin position="216"/>
        <end position="239"/>
    </location>
</feature>
<dbReference type="EMBL" id="JANGAC010000002">
    <property type="protein sequence ID" value="MCQ4922046.1"/>
    <property type="molecule type" value="Genomic_DNA"/>
</dbReference>
<gene>
    <name evidence="2" type="ORF">NE686_03030</name>
</gene>
<evidence type="ECO:0000313" key="3">
    <source>
        <dbReference type="Proteomes" id="UP001524478"/>
    </source>
</evidence>
<evidence type="ECO:0000256" key="1">
    <source>
        <dbReference type="SAM" id="Phobius"/>
    </source>
</evidence>
<dbReference type="Pfam" id="PF12730">
    <property type="entry name" value="ABC2_membrane_4"/>
    <property type="match status" value="1"/>
</dbReference>